<feature type="binding site" evidence="6">
    <location>
        <position position="304"/>
    </location>
    <ligand>
        <name>D-dopa</name>
        <dbReference type="ChEBI" id="CHEBI:149689"/>
    </ligand>
</feature>
<evidence type="ECO:0000313" key="9">
    <source>
        <dbReference type="Proteomes" id="UP001431209"/>
    </source>
</evidence>
<feature type="binding site" evidence="6">
    <location>
        <position position="174"/>
    </location>
    <ligand>
        <name>FAD</name>
        <dbReference type="ChEBI" id="CHEBI:57692"/>
    </ligand>
</feature>
<comment type="caution">
    <text evidence="8">The sequence shown here is derived from an EMBL/GenBank/DDBJ whole genome shotgun (WGS) entry which is preliminary data.</text>
</comment>
<feature type="binding site" evidence="6">
    <location>
        <position position="195"/>
    </location>
    <ligand>
        <name>FAD</name>
        <dbReference type="ChEBI" id="CHEBI:57692"/>
    </ligand>
</feature>
<reference evidence="8 9" key="1">
    <citation type="submission" date="2024-03" db="EMBL/GenBank/DDBJ databases">
        <title>The Acrasis kona genome and developmental transcriptomes reveal deep origins of eukaryotic multicellular pathways.</title>
        <authorList>
            <person name="Sheikh S."/>
            <person name="Fu C.-J."/>
            <person name="Brown M.W."/>
            <person name="Baldauf S.L."/>
        </authorList>
    </citation>
    <scope>NUCLEOTIDE SEQUENCE [LARGE SCALE GENOMIC DNA]</scope>
    <source>
        <strain evidence="8 9">ATCC MYA-3509</strain>
    </source>
</reference>
<dbReference type="GO" id="GO:0003884">
    <property type="term" value="F:D-amino-acid oxidase activity"/>
    <property type="evidence" value="ECO:0007669"/>
    <property type="project" value="InterPro"/>
</dbReference>
<dbReference type="InterPro" id="IPR006076">
    <property type="entry name" value="FAD-dep_OxRdtase"/>
</dbReference>
<proteinExistence type="inferred from homology"/>
<keyword evidence="4 6" id="KW-0274">FAD</keyword>
<keyword evidence="9" id="KW-1185">Reference proteome</keyword>
<comment type="cofactor">
    <cofactor evidence="1 6">
        <name>FAD</name>
        <dbReference type="ChEBI" id="CHEBI:57692"/>
    </cofactor>
</comment>
<sequence>MPFSIVVLGSGVIGLSTANELLKRFGNSVNVVIFTAEKILNTTSVLSGAAWTPGFGIQPIDKVREWSHTSLYYFRELSKEHPTCGVRVRSGYQFGKDPKERITPPQEQVDYEYNKHCNMKLITPENDTDGMLKNTIYDHAYKYDAVGFDMVHLLKFLEKQFFKLGGQDIKLKKVNNVEKDIFQQYPNVDLVVNCTGMGSRELFNDIDMEPVRGQAILVQVPHHIGEDVQKKVSFYFDETELENLTYILPRNEGRYVLGGTFDKNITHTRVLSHVANSILDRCDKMVPSLKLHDAKIIEHWVGLRPFRKSGVRVGLDLSFSKPIIHNYGHGGSGVTVSYGTAVEVVQIAEGLIKSKTQKSKL</sequence>
<evidence type="ECO:0000256" key="2">
    <source>
        <dbReference type="ARBA" id="ARBA00006730"/>
    </source>
</evidence>
<dbReference type="PANTHER" id="PTHR11530">
    <property type="entry name" value="D-AMINO ACID OXIDASE"/>
    <property type="match status" value="1"/>
</dbReference>
<dbReference type="GO" id="GO:0019478">
    <property type="term" value="P:D-amino acid catabolic process"/>
    <property type="evidence" value="ECO:0007669"/>
    <property type="project" value="TreeGrafter"/>
</dbReference>
<dbReference type="InterPro" id="IPR006181">
    <property type="entry name" value="D-amino_acid_oxidase_CS"/>
</dbReference>
<dbReference type="Pfam" id="PF01266">
    <property type="entry name" value="DAO"/>
    <property type="match status" value="1"/>
</dbReference>
<evidence type="ECO:0000256" key="3">
    <source>
        <dbReference type="ARBA" id="ARBA00022630"/>
    </source>
</evidence>
<evidence type="ECO:0000256" key="1">
    <source>
        <dbReference type="ARBA" id="ARBA00001974"/>
    </source>
</evidence>
<feature type="binding site" evidence="6">
    <location>
        <position position="331"/>
    </location>
    <ligand>
        <name>D-dopa</name>
        <dbReference type="ChEBI" id="CHEBI:149689"/>
    </ligand>
</feature>
<dbReference type="PROSITE" id="PS00677">
    <property type="entry name" value="DAO"/>
    <property type="match status" value="1"/>
</dbReference>
<dbReference type="Gene3D" id="3.30.9.10">
    <property type="entry name" value="D-Amino Acid Oxidase, subunit A, domain 2"/>
    <property type="match status" value="1"/>
</dbReference>
<dbReference type="SUPFAM" id="SSF51971">
    <property type="entry name" value="Nucleotide-binding domain"/>
    <property type="match status" value="1"/>
</dbReference>
<accession>A0AAW2YM08</accession>
<dbReference type="Gene3D" id="3.40.50.720">
    <property type="entry name" value="NAD(P)-binding Rossmann-like Domain"/>
    <property type="match status" value="1"/>
</dbReference>
<dbReference type="Proteomes" id="UP001431209">
    <property type="component" value="Unassembled WGS sequence"/>
</dbReference>
<keyword evidence="5" id="KW-0560">Oxidoreductase</keyword>
<dbReference type="SUPFAM" id="SSF54373">
    <property type="entry name" value="FAD-linked reductases, C-terminal domain"/>
    <property type="match status" value="1"/>
</dbReference>
<dbReference type="PANTHER" id="PTHR11530:SF11">
    <property type="entry name" value="D-ASPARTATE OXIDASE"/>
    <property type="match status" value="1"/>
</dbReference>
<dbReference type="GO" id="GO:0005737">
    <property type="term" value="C:cytoplasm"/>
    <property type="evidence" value="ECO:0007669"/>
    <property type="project" value="TreeGrafter"/>
</dbReference>
<dbReference type="InterPro" id="IPR023209">
    <property type="entry name" value="DAO"/>
</dbReference>
<evidence type="ECO:0000259" key="7">
    <source>
        <dbReference type="Pfam" id="PF01266"/>
    </source>
</evidence>
<keyword evidence="3" id="KW-0285">Flavoprotein</keyword>
<dbReference type="PIRSF" id="PIRSF000189">
    <property type="entry name" value="D-aa_oxidase"/>
    <property type="match status" value="1"/>
</dbReference>
<protein>
    <submittedName>
        <fullName evidence="8">D-aspartate oxidase</fullName>
    </submittedName>
</protein>
<feature type="binding site" evidence="6">
    <location>
        <position position="246"/>
    </location>
    <ligand>
        <name>D-dopa</name>
        <dbReference type="ChEBI" id="CHEBI:149689"/>
    </ligand>
</feature>
<evidence type="ECO:0000256" key="5">
    <source>
        <dbReference type="ARBA" id="ARBA00023002"/>
    </source>
</evidence>
<dbReference type="GO" id="GO:0071949">
    <property type="term" value="F:FAD binding"/>
    <property type="evidence" value="ECO:0007669"/>
    <property type="project" value="InterPro"/>
</dbReference>
<organism evidence="8 9">
    <name type="scientific">Acrasis kona</name>
    <dbReference type="NCBI Taxonomy" id="1008807"/>
    <lineage>
        <taxon>Eukaryota</taxon>
        <taxon>Discoba</taxon>
        <taxon>Heterolobosea</taxon>
        <taxon>Tetramitia</taxon>
        <taxon>Eutetramitia</taxon>
        <taxon>Acrasidae</taxon>
        <taxon>Acrasis</taxon>
    </lineage>
</organism>
<evidence type="ECO:0000256" key="4">
    <source>
        <dbReference type="ARBA" id="ARBA00022827"/>
    </source>
</evidence>
<comment type="similarity">
    <text evidence="2">Belongs to the DAMOX/DASOX family.</text>
</comment>
<evidence type="ECO:0000256" key="6">
    <source>
        <dbReference type="PIRSR" id="PIRSR000189-1"/>
    </source>
</evidence>
<feature type="binding site" evidence="6">
    <location>
        <begin position="43"/>
        <end position="44"/>
    </location>
    <ligand>
        <name>FAD</name>
        <dbReference type="ChEBI" id="CHEBI:57692"/>
    </ligand>
</feature>
<feature type="domain" description="FAD dependent oxidoreductase" evidence="7">
    <location>
        <begin position="5"/>
        <end position="346"/>
    </location>
</feature>
<dbReference type="AlphaFoldDB" id="A0AAW2YM08"/>
<name>A0AAW2YM08_9EUKA</name>
<gene>
    <name evidence="8" type="ORF">AKO1_010780</name>
</gene>
<evidence type="ECO:0000313" key="8">
    <source>
        <dbReference type="EMBL" id="KAL0478105.1"/>
    </source>
</evidence>
<feature type="binding site" evidence="6">
    <location>
        <begin position="330"/>
        <end position="335"/>
    </location>
    <ligand>
        <name>FAD</name>
        <dbReference type="ChEBI" id="CHEBI:57692"/>
    </ligand>
</feature>
<dbReference type="EMBL" id="JAOPGA020000309">
    <property type="protein sequence ID" value="KAL0478105.1"/>
    <property type="molecule type" value="Genomic_DNA"/>
</dbReference>